<proteinExistence type="predicted"/>
<feature type="compositionally biased region" description="Low complexity" evidence="2">
    <location>
        <begin position="599"/>
        <end position="613"/>
    </location>
</feature>
<feature type="compositionally biased region" description="Polar residues" evidence="2">
    <location>
        <begin position="615"/>
        <end position="628"/>
    </location>
</feature>
<dbReference type="RefSeq" id="WP_145416406.1">
    <property type="nucleotide sequence ID" value="NZ_CP036526.1"/>
</dbReference>
<keyword evidence="3" id="KW-0732">Signal</keyword>
<feature type="compositionally biased region" description="Basic and acidic residues" evidence="2">
    <location>
        <begin position="341"/>
        <end position="357"/>
    </location>
</feature>
<evidence type="ECO:0000313" key="4">
    <source>
        <dbReference type="EMBL" id="QDT08943.1"/>
    </source>
</evidence>
<sequence precursor="true">MSSRRRKALSPSLFPFLAVLVCTLGTLILLLALVSQNAATAATQQAEAKQAAESKLAEKTEPVVPRMSGTTAASLIAEEAFRVEQLVSFRAEQTADMERRRDQLGQVESHMQRIKAELKQLSDQADIATGETVASEVDSAELERLRAKEKAESESLAKLTADGTAKAPLVALIPHKGPNGTDRRPVYLECTAEGLTIWPEGSKLTSTHLEESVSGANPLDEALKVVRNHVMQNYGDAVPPYPLLVVRPDGIDTYAAARIALQDWDDQFGYELVPDDVNLAYGTPDPSLKKRVDEAIRAAVIDQHGMRALAQRAKSGFGRSRYGQSGAIESNKRYPRLSAADMDRRGRSSGFNDHRDFSSNGSLSSGRSGSHFGDNQGSSGADIAEALDRRLREAAGELQDGTGISQNPYAGSNGLSQSQSSSSTLGGDQSATNQSTQNQSARNQATLNPEAGTALAALGDHMPESYRRDGVRPNQFVDPNTARDGMLKRQPNPFSLGDGPQNDLAGGPSADQPNGAPSNQQSPSGGAEAPSDLAMLPPSHQGTPSNNFRMPPSASTSNQSIPNQPAPGGAMGESGANASQPSLSMNDSAKPSFDELARQAEMAQRAAEQAAAQGSMDSQNQNRNQSATREMATPDRQQWALPRSVAASRGNSIVRTIRVQCFPGRLVLVASARGGATEMFGLADDDMNRATIELASAVRDRIERWGAALPGGRWQPRLDVEVMSGGEDRYYQLQRLMSDSGVDVVGRRSETSSTGGSQ</sequence>
<feature type="region of interest" description="Disordered" evidence="2">
    <location>
        <begin position="312"/>
        <end position="380"/>
    </location>
</feature>
<feature type="compositionally biased region" description="Polar residues" evidence="2">
    <location>
        <begin position="540"/>
        <end position="563"/>
    </location>
</feature>
<protein>
    <recommendedName>
        <fullName evidence="6">IncA protein</fullName>
    </recommendedName>
</protein>
<evidence type="ECO:0000313" key="5">
    <source>
        <dbReference type="Proteomes" id="UP000319817"/>
    </source>
</evidence>
<dbReference type="AlphaFoldDB" id="A0A517NPA1"/>
<dbReference type="OrthoDB" id="233190at2"/>
<dbReference type="Proteomes" id="UP000319817">
    <property type="component" value="Chromosome"/>
</dbReference>
<keyword evidence="1" id="KW-0175">Coiled coil</keyword>
<feature type="coiled-coil region" evidence="1">
    <location>
        <begin position="104"/>
        <end position="162"/>
    </location>
</feature>
<evidence type="ECO:0000256" key="2">
    <source>
        <dbReference type="SAM" id="MobiDB-lite"/>
    </source>
</evidence>
<gene>
    <name evidence="4" type="ORF">K239x_08860</name>
</gene>
<feature type="compositionally biased region" description="Polar residues" evidence="2">
    <location>
        <begin position="511"/>
        <end position="524"/>
    </location>
</feature>
<dbReference type="EMBL" id="CP036526">
    <property type="protein sequence ID" value="QDT08943.1"/>
    <property type="molecule type" value="Genomic_DNA"/>
</dbReference>
<keyword evidence="5" id="KW-1185">Reference proteome</keyword>
<accession>A0A517NPA1</accession>
<feature type="region of interest" description="Disordered" evidence="2">
    <location>
        <begin position="464"/>
        <end position="645"/>
    </location>
</feature>
<feature type="signal peptide" evidence="3">
    <location>
        <begin position="1"/>
        <end position="41"/>
    </location>
</feature>
<evidence type="ECO:0000256" key="3">
    <source>
        <dbReference type="SAM" id="SignalP"/>
    </source>
</evidence>
<organism evidence="4 5">
    <name type="scientific">Stieleria marina</name>
    <dbReference type="NCBI Taxonomy" id="1930275"/>
    <lineage>
        <taxon>Bacteria</taxon>
        <taxon>Pseudomonadati</taxon>
        <taxon>Planctomycetota</taxon>
        <taxon>Planctomycetia</taxon>
        <taxon>Pirellulales</taxon>
        <taxon>Pirellulaceae</taxon>
        <taxon>Stieleria</taxon>
    </lineage>
</organism>
<feature type="compositionally biased region" description="Low complexity" evidence="2">
    <location>
        <begin position="411"/>
        <end position="441"/>
    </location>
</feature>
<feature type="compositionally biased region" description="Polar residues" evidence="2">
    <location>
        <begin position="576"/>
        <end position="589"/>
    </location>
</feature>
<feature type="chain" id="PRO_5022141662" description="IncA protein" evidence="3">
    <location>
        <begin position="42"/>
        <end position="758"/>
    </location>
</feature>
<name>A0A517NPA1_9BACT</name>
<reference evidence="4 5" key="1">
    <citation type="submission" date="2019-02" db="EMBL/GenBank/DDBJ databases">
        <title>Deep-cultivation of Planctomycetes and their phenomic and genomic characterization uncovers novel biology.</title>
        <authorList>
            <person name="Wiegand S."/>
            <person name="Jogler M."/>
            <person name="Boedeker C."/>
            <person name="Pinto D."/>
            <person name="Vollmers J."/>
            <person name="Rivas-Marin E."/>
            <person name="Kohn T."/>
            <person name="Peeters S.H."/>
            <person name="Heuer A."/>
            <person name="Rast P."/>
            <person name="Oberbeckmann S."/>
            <person name="Bunk B."/>
            <person name="Jeske O."/>
            <person name="Meyerdierks A."/>
            <person name="Storesund J.E."/>
            <person name="Kallscheuer N."/>
            <person name="Luecker S."/>
            <person name="Lage O.M."/>
            <person name="Pohl T."/>
            <person name="Merkel B.J."/>
            <person name="Hornburger P."/>
            <person name="Mueller R.-W."/>
            <person name="Bruemmer F."/>
            <person name="Labrenz M."/>
            <person name="Spormann A.M."/>
            <person name="Op den Camp H."/>
            <person name="Overmann J."/>
            <person name="Amann R."/>
            <person name="Jetten M.S.M."/>
            <person name="Mascher T."/>
            <person name="Medema M.H."/>
            <person name="Devos D.P."/>
            <person name="Kaster A.-K."/>
            <person name="Ovreas L."/>
            <person name="Rohde M."/>
            <person name="Galperin M.Y."/>
            <person name="Jogler C."/>
        </authorList>
    </citation>
    <scope>NUCLEOTIDE SEQUENCE [LARGE SCALE GENOMIC DNA]</scope>
    <source>
        <strain evidence="4 5">K23_9</strain>
    </source>
</reference>
<feature type="compositionally biased region" description="Low complexity" evidence="2">
    <location>
        <begin position="358"/>
        <end position="370"/>
    </location>
</feature>
<evidence type="ECO:0008006" key="6">
    <source>
        <dbReference type="Google" id="ProtNLM"/>
    </source>
</evidence>
<evidence type="ECO:0000256" key="1">
    <source>
        <dbReference type="SAM" id="Coils"/>
    </source>
</evidence>
<feature type="region of interest" description="Disordered" evidence="2">
    <location>
        <begin position="399"/>
        <end position="444"/>
    </location>
</feature>